<feature type="region of interest" description="Disordered" evidence="4">
    <location>
        <begin position="940"/>
        <end position="975"/>
    </location>
</feature>
<evidence type="ECO:0000259" key="7">
    <source>
        <dbReference type="PROSITE" id="PS50853"/>
    </source>
</evidence>
<feature type="region of interest" description="Disordered" evidence="4">
    <location>
        <begin position="1218"/>
        <end position="1250"/>
    </location>
</feature>
<dbReference type="SUPFAM" id="SSF48726">
    <property type="entry name" value="Immunoglobulin"/>
    <property type="match status" value="4"/>
</dbReference>
<feature type="transmembrane region" description="Helical" evidence="5">
    <location>
        <begin position="833"/>
        <end position="855"/>
    </location>
</feature>
<dbReference type="GO" id="GO:0005886">
    <property type="term" value="C:plasma membrane"/>
    <property type="evidence" value="ECO:0007669"/>
    <property type="project" value="TreeGrafter"/>
</dbReference>
<feature type="domain" description="Ig-like" evidence="6">
    <location>
        <begin position="206"/>
        <end position="300"/>
    </location>
</feature>
<accession>A0A164R7E8</accession>
<keyword evidence="5" id="KW-1133">Transmembrane helix</keyword>
<feature type="region of interest" description="Disordered" evidence="4">
    <location>
        <begin position="1120"/>
        <end position="1176"/>
    </location>
</feature>
<dbReference type="PROSITE" id="PS50835">
    <property type="entry name" value="IG_LIKE"/>
    <property type="match status" value="4"/>
</dbReference>
<feature type="domain" description="Ig-like" evidence="6">
    <location>
        <begin position="1"/>
        <end position="90"/>
    </location>
</feature>
<keyword evidence="2" id="KW-1015">Disulfide bond</keyword>
<dbReference type="Pfam" id="PF07679">
    <property type="entry name" value="I-set"/>
    <property type="match status" value="2"/>
</dbReference>
<dbReference type="Gene3D" id="2.60.40.10">
    <property type="entry name" value="Immunoglobulins"/>
    <property type="match status" value="7"/>
</dbReference>
<feature type="domain" description="Fibronectin type-III" evidence="7">
    <location>
        <begin position="432"/>
        <end position="551"/>
    </location>
</feature>
<dbReference type="SMART" id="SM00060">
    <property type="entry name" value="FN3"/>
    <property type="match status" value="3"/>
</dbReference>
<dbReference type="InterPro" id="IPR036116">
    <property type="entry name" value="FN3_sf"/>
</dbReference>
<evidence type="ECO:0000256" key="3">
    <source>
        <dbReference type="ARBA" id="ARBA00023319"/>
    </source>
</evidence>
<feature type="region of interest" description="Disordered" evidence="4">
    <location>
        <begin position="1292"/>
        <end position="1333"/>
    </location>
</feature>
<dbReference type="PROSITE" id="PS50853">
    <property type="entry name" value="FN3"/>
    <property type="match status" value="3"/>
</dbReference>
<dbReference type="EMBL" id="LRGB01002227">
    <property type="protein sequence ID" value="KZS08391.1"/>
    <property type="molecule type" value="Genomic_DNA"/>
</dbReference>
<dbReference type="Proteomes" id="UP000076858">
    <property type="component" value="Unassembled WGS sequence"/>
</dbReference>
<feature type="domain" description="Fibronectin type-III" evidence="7">
    <location>
        <begin position="576"/>
        <end position="687"/>
    </location>
</feature>
<reference evidence="8 9" key="1">
    <citation type="submission" date="2016-03" db="EMBL/GenBank/DDBJ databases">
        <title>EvidentialGene: Evidence-directed Construction of Genes on Genomes.</title>
        <authorList>
            <person name="Gilbert D.G."/>
            <person name="Choi J.-H."/>
            <person name="Mockaitis K."/>
            <person name="Colbourne J."/>
            <person name="Pfrender M."/>
        </authorList>
    </citation>
    <scope>NUCLEOTIDE SEQUENCE [LARGE SCALE GENOMIC DNA]</scope>
    <source>
        <strain evidence="8 9">Xinb3</strain>
        <tissue evidence="8">Complete organism</tissue>
    </source>
</reference>
<feature type="compositionally biased region" description="Polar residues" evidence="4">
    <location>
        <begin position="201"/>
        <end position="210"/>
    </location>
</feature>
<evidence type="ECO:0000256" key="1">
    <source>
        <dbReference type="ARBA" id="ARBA00022737"/>
    </source>
</evidence>
<dbReference type="CDD" id="cd00063">
    <property type="entry name" value="FN3"/>
    <property type="match status" value="3"/>
</dbReference>
<gene>
    <name evidence="8" type="ORF">APZ42_027668</name>
</gene>
<dbReference type="SUPFAM" id="SSF49265">
    <property type="entry name" value="Fibronectin type III"/>
    <property type="match status" value="2"/>
</dbReference>
<proteinExistence type="predicted"/>
<feature type="compositionally biased region" description="Polar residues" evidence="4">
    <location>
        <begin position="1036"/>
        <end position="1048"/>
    </location>
</feature>
<feature type="region of interest" description="Disordered" evidence="4">
    <location>
        <begin position="794"/>
        <end position="822"/>
    </location>
</feature>
<feature type="region of interest" description="Disordered" evidence="4">
    <location>
        <begin position="1016"/>
        <end position="1077"/>
    </location>
</feature>
<sequence>MPQPVQGIAGDSVVLECEPPRGHPEPQIRWKKNGQSLELDLDLGVDSDRIRVEESGNLVITKLAASDQGRYVCVAQNTVGTRETSPVLLTVNVRPGVIRPPQDITALVGSDVNFECGVTGDPTPVVTWRRVDGSPMPANGRTRPVDHNKSGLVSVLRIERISASDSGRYLCNVENSLGSSSAWAQLTVLVPPTWDFGSTAGGNSQPNNSPLPKEARAHAGQTFTLDCPADGSPKPLIFWNREGRAQPYFANAADGDSQSRWSVLSNGTLVIRDVRREDASALWCAAVNEAGSLMARTRLEVISISKPPPVVIEVGPANQTLPTKSPASLPCQAEGQPVKWTKDGRPLNVSLAMDTFNTGGSQGSHHSRISLSDSGLLMIDDLQLSDAGTYTCEVGEDDQFAAWTATLAVASPTNPNVVFYRSPSDPMALPGSPSQPRLLQKTSTSLTIGWQSGSRMGASTLLGYTIEVFNSAEDDYDGESARPRQGSWTWTGPFVQVKRSWRIVTRGLKADQFTLNDLQPATSYTFLVRAENNHGLSLPSPVSPWFTTLPATKHNGQGQWQSAAELEDVRLRLSAPRLRLDQARSINSTSVRLSWQLLDGDSDTTLDAIHVWYRRAEANNDSDDDETLNEEVVIPMNRIMSANHLGSFSHTLGALSPYTRYVFFLVPSFRNVLGQPSNSKMERTMEAVPAGPPLNLVVRQLNATSVLVQWLPPPIALRNGNITSYQISVALDGTNPRTLLANLTIPALPTSVVIGGLNTNTAYSIQAAAWTLMGLGPTSPPVVYRMEPVISSSATNVRSGSSPSLAKPSDDENSMGGSDSAPQGVTQVVQETWFILLLGGILLAILCLLVAALLVRRNLAKKKALSALSKSDPIVDASCHGMVGGVAGTVRGREAFWSRGWSTSIGNAKEMDAQATLLPHGVGTTAIMNRSLVPPPEYAELLGHGANQDQSQHQHPGQLSLSSFLPRRNPNVQQPHPAAYATTTLVAHRNNASNSQQHCVNHDPYAASCSAFSASDSSGYTTDELGDRCRRPYPSGISSKSRQSNGSNGVKPLPNLGELLPPPPRHPPPINPSQGIFDRQNSEALANHLAMKNASLNGPLPVHSSPALSKRNVISNSAANGQGANQARRSSSSPLAGGTSQHSATGSHGSHYTPDHYQTVGGQQYLPEQNDDVSDSESNEYAYAYHNPIENVRSTGMPSVNHDQCNIFYPRHNSYLRPFNSHQNHQGPKHLNTNMSSYDPQQPRSLTSHLLPNGSCFTDRVVQLGNIHSVESPRIPVKNFTNGPDFSYESSHNCHGFSNGQERSQSECHNFEADGDDEDDSGSDDVGCQGEVGCDHNDTESSLYAEADNYDVHLAAHQPRE</sequence>
<dbReference type="Pfam" id="PF13927">
    <property type="entry name" value="Ig_3"/>
    <property type="match status" value="2"/>
</dbReference>
<dbReference type="InterPro" id="IPR003598">
    <property type="entry name" value="Ig_sub2"/>
</dbReference>
<feature type="compositionally biased region" description="Polar residues" evidence="4">
    <location>
        <begin position="1220"/>
        <end position="1250"/>
    </location>
</feature>
<feature type="compositionally biased region" description="Polar residues" evidence="4">
    <location>
        <begin position="947"/>
        <end position="963"/>
    </location>
</feature>
<dbReference type="SMART" id="SM00408">
    <property type="entry name" value="IGc2"/>
    <property type="match status" value="4"/>
</dbReference>
<dbReference type="InterPro" id="IPR013783">
    <property type="entry name" value="Ig-like_fold"/>
</dbReference>
<keyword evidence="3" id="KW-0393">Immunoglobulin domain</keyword>
<keyword evidence="5" id="KW-0472">Membrane</keyword>
<feature type="compositionally biased region" description="Pro residues" evidence="4">
    <location>
        <begin position="1060"/>
        <end position="1071"/>
    </location>
</feature>
<feature type="compositionally biased region" description="Polar residues" evidence="4">
    <location>
        <begin position="794"/>
        <end position="804"/>
    </location>
</feature>
<feature type="domain" description="Fibronectin type-III" evidence="7">
    <location>
        <begin position="692"/>
        <end position="789"/>
    </location>
</feature>
<feature type="domain" description="Ig-like" evidence="6">
    <location>
        <begin position="95"/>
        <end position="187"/>
    </location>
</feature>
<organism evidence="8 9">
    <name type="scientific">Daphnia magna</name>
    <dbReference type="NCBI Taxonomy" id="35525"/>
    <lineage>
        <taxon>Eukaryota</taxon>
        <taxon>Metazoa</taxon>
        <taxon>Ecdysozoa</taxon>
        <taxon>Arthropoda</taxon>
        <taxon>Crustacea</taxon>
        <taxon>Branchiopoda</taxon>
        <taxon>Diplostraca</taxon>
        <taxon>Cladocera</taxon>
        <taxon>Anomopoda</taxon>
        <taxon>Daphniidae</taxon>
        <taxon>Daphnia</taxon>
    </lineage>
</organism>
<dbReference type="PANTHER" id="PTHR44170">
    <property type="entry name" value="PROTEIN SIDEKICK"/>
    <property type="match status" value="1"/>
</dbReference>
<dbReference type="GO" id="GO:0007411">
    <property type="term" value="P:axon guidance"/>
    <property type="evidence" value="ECO:0007669"/>
    <property type="project" value="TreeGrafter"/>
</dbReference>
<comment type="caution">
    <text evidence="8">The sequence shown here is derived from an EMBL/GenBank/DDBJ whole genome shotgun (WGS) entry which is preliminary data.</text>
</comment>
<evidence type="ECO:0000256" key="2">
    <source>
        <dbReference type="ARBA" id="ARBA00023157"/>
    </source>
</evidence>
<dbReference type="InterPro" id="IPR036179">
    <property type="entry name" value="Ig-like_dom_sf"/>
</dbReference>
<feature type="compositionally biased region" description="Polar residues" evidence="4">
    <location>
        <begin position="1292"/>
        <end position="1303"/>
    </location>
</feature>
<dbReference type="InterPro" id="IPR003599">
    <property type="entry name" value="Ig_sub"/>
</dbReference>
<feature type="compositionally biased region" description="Acidic residues" evidence="4">
    <location>
        <begin position="1313"/>
        <end position="1323"/>
    </location>
</feature>
<evidence type="ECO:0000313" key="9">
    <source>
        <dbReference type="Proteomes" id="UP000076858"/>
    </source>
</evidence>
<evidence type="ECO:0000259" key="6">
    <source>
        <dbReference type="PROSITE" id="PS50835"/>
    </source>
</evidence>
<feature type="domain" description="Ig-like" evidence="6">
    <location>
        <begin position="308"/>
        <end position="408"/>
    </location>
</feature>
<evidence type="ECO:0000256" key="5">
    <source>
        <dbReference type="SAM" id="Phobius"/>
    </source>
</evidence>
<dbReference type="InterPro" id="IPR007110">
    <property type="entry name" value="Ig-like_dom"/>
</dbReference>
<dbReference type="STRING" id="35525.A0A164R7E8"/>
<dbReference type="GO" id="GO:0030424">
    <property type="term" value="C:axon"/>
    <property type="evidence" value="ECO:0007669"/>
    <property type="project" value="TreeGrafter"/>
</dbReference>
<dbReference type="OrthoDB" id="428111at2759"/>
<dbReference type="InterPro" id="IPR003961">
    <property type="entry name" value="FN3_dom"/>
</dbReference>
<dbReference type="InterPro" id="IPR013098">
    <property type="entry name" value="Ig_I-set"/>
</dbReference>
<dbReference type="SMART" id="SM00409">
    <property type="entry name" value="IG"/>
    <property type="match status" value="4"/>
</dbReference>
<keyword evidence="1" id="KW-0677">Repeat</keyword>
<feature type="compositionally biased region" description="Low complexity" evidence="4">
    <location>
        <begin position="1120"/>
        <end position="1129"/>
    </location>
</feature>
<keyword evidence="5" id="KW-0812">Transmembrane</keyword>
<name>A0A164R7E8_9CRUS</name>
<dbReference type="Pfam" id="PF00041">
    <property type="entry name" value="fn3"/>
    <property type="match status" value="2"/>
</dbReference>
<evidence type="ECO:0000256" key="4">
    <source>
        <dbReference type="SAM" id="MobiDB-lite"/>
    </source>
</evidence>
<feature type="compositionally biased region" description="Polar residues" evidence="4">
    <location>
        <begin position="1130"/>
        <end position="1150"/>
    </location>
</feature>
<feature type="region of interest" description="Disordered" evidence="4">
    <location>
        <begin position="197"/>
        <end position="216"/>
    </location>
</feature>
<dbReference type="PANTHER" id="PTHR44170:SF52">
    <property type="entry name" value="PROTEIN SAX-3"/>
    <property type="match status" value="1"/>
</dbReference>
<protein>
    <submittedName>
        <fullName evidence="8">Putative Roundabout 2</fullName>
    </submittedName>
</protein>
<keyword evidence="9" id="KW-1185">Reference proteome</keyword>
<dbReference type="GO" id="GO:0098609">
    <property type="term" value="P:cell-cell adhesion"/>
    <property type="evidence" value="ECO:0007669"/>
    <property type="project" value="TreeGrafter"/>
</dbReference>
<dbReference type="FunFam" id="2.60.40.10:FF:000032">
    <property type="entry name" value="palladin isoform X1"/>
    <property type="match status" value="1"/>
</dbReference>
<evidence type="ECO:0000313" key="8">
    <source>
        <dbReference type="EMBL" id="KZS08391.1"/>
    </source>
</evidence>